<accession>A0A1I8MI84</accession>
<dbReference type="PROSITE" id="PS00411">
    <property type="entry name" value="KINESIN_MOTOR_1"/>
    <property type="match status" value="1"/>
</dbReference>
<evidence type="ECO:0000259" key="14">
    <source>
        <dbReference type="PROSITE" id="PS50003"/>
    </source>
</evidence>
<dbReference type="OrthoDB" id="3176171at2759"/>
<dbReference type="GO" id="GO:0040012">
    <property type="term" value="P:regulation of locomotion"/>
    <property type="evidence" value="ECO:0007669"/>
    <property type="project" value="UniProtKB-ARBA"/>
</dbReference>
<dbReference type="GO" id="GO:0030425">
    <property type="term" value="C:dendrite"/>
    <property type="evidence" value="ECO:0007669"/>
    <property type="project" value="UniProtKB-ARBA"/>
</dbReference>
<dbReference type="InterPro" id="IPR019821">
    <property type="entry name" value="Kinesin_motor_CS"/>
</dbReference>
<dbReference type="Gene3D" id="2.30.29.30">
    <property type="entry name" value="Pleckstrin-homology domain (PH domain)/Phosphotyrosine-binding domain (PTB)"/>
    <property type="match status" value="1"/>
</dbReference>
<sequence length="1691" mass="191096">MSSVKVAVRVRPFNSREISRESKCIIEMFDNTTTAITNPKVPPNSADSVKRFNFDYSYWSHNPKDPCFSTQAMVYKDIGEEMLQHSFDGYNVCIFAYGQTGAGKSYTMMGKQEEHQEGIIPMICKDLFRRIAATESDDLKYSVEVSYMEIYCERVRDLLNPKNKGNLRVREHPLLGPYVEDLSKLAVTSYQDIHDLIDEGNKARTVAATNMNETSSRSHAVFTIFFTQQRHDAMTDLNTEKVSKISLVDLAGSERADSTGAKGTRLKEGANINKSLTTLGKVISALAEISASKNKKSKKADFIPYRDSVLTWLLRENLGGNSKTAMIAAISPADINYDETLSTLRYADRAKAIVCKAVVNEDANAKLIRELKEEIQKLRDLLKAEGIEVQEALSGTDENSRPDGKVVCEKRDTNKDEIKNGGGNNGGGTIKSPINRNRNGSTAEMAVDQLQASEKLIAELNETWEEKLKRTEEIRLQREAVFAEMGVAVKEDGMTVGVFSPKKTPHLVNLNEDPNLSECLLYYIKDGITRLGTHEANVPQDIQLCGSHILKEHCTFENRNNVVTLIPHKDALVYLNGRQMVEPQVLRTGSRVILGKNHVFRFTNPEQAREIREKIVENAENENENEKCDTQEVDWNFAQCELLEKQGIDLKAEMKKRLDVLEEQYKREKLQADQEFEEQRKSYEARIDALQKQVEEQSMTMSMYSSYTPEDLQDEEVYSNPAYESCWNAREAGLAAWAFRKWRYHQFTSLRDDLWGNAIFLKEANAISVELKKKVQFQFTLLTDTLYSPLPPELASSASPLQTEDEFGTPPVSKTLVAVEVTDTKNGATHYWSLEKLRQRLELMREMYHNEAELSPSSPDYNVESLTGGDPFYDRFPWFRMVGRSFVYLSNLLYPVPLVHKVAIVNERGDVRGYLRIAVQPVLDEESLDFNNGVKQSARLIFNEDDAKPRYRALNDKDDVQRYIENGSALDSKLEELGDVDSGRGIDSNSASECQEAQDEPGEHLQIGKEFTFRVTVLQATGIGAEYADIFCQFNFLHRHEEAFSTEPVKNSAGDRLGFYHVQNITVPVTKSFIEYLKTQPIMFKVFGHYQTHPLHKDAKQEFVSRPPPRRMLPPSIPISQPVRSPKFGPLPCPPSSTVLAKHDVLVWFEICELAPNGEYVPAVVEHSDDLPCRGLFLLHQGIQRRIRITIVHEPTPEVKWKDIRELVVGRIRNTPESSEDDEDSCVLSLGLFPGEAIEVPGDDRSFFRFEAAWDSSLHNSALLNRVSQGGETVYITLSAYLELENCARPAIITKDLSMIIYGRDARTGPRSLKHLFSGQYRNPEANRLSGVYELSLRRASDAGSPGVQRRQRRVLDTSSTYVRGEENLHGWRPRGDSLIFDHQWELEKLTRLEEVGRVRHLLLLRERLGMDTNPNPTTKTEKDVCNLAAKAATSPVHMVIPPSPQTPVKDSQQILPEREYNEREIELMNKCLKLIQGRSNKSDNNDNQSQSDVSPSDEGCADMTVSCISSSSIERRLCSPDRSDAPNGWEAPAPATQPALPLRLYVPELEEIRVSPVVARKGLLNVLEHGGSGWKKRWVIVRRPYVFIYKSEKDPVERAILNLGTAQVECSEDQAAMVKIPNTFSVVTKHRGYLLQTLGDKEVHDWLYAINPLLAGQIRSRLARRTQETASQTASQIQATIATNTGSNNK</sequence>
<feature type="domain" description="Kinesin motor" evidence="15">
    <location>
        <begin position="3"/>
        <end position="353"/>
    </location>
</feature>
<keyword evidence="8 11" id="KW-0505">Motor protein</keyword>
<dbReference type="InterPro" id="IPR022140">
    <property type="entry name" value="Kinesin-like_KIF1-typ"/>
</dbReference>
<evidence type="ECO:0000256" key="6">
    <source>
        <dbReference type="ARBA" id="ARBA00022840"/>
    </source>
</evidence>
<dbReference type="GO" id="GO:0008017">
    <property type="term" value="F:microtubule binding"/>
    <property type="evidence" value="ECO:0007669"/>
    <property type="project" value="InterPro"/>
</dbReference>
<keyword evidence="9" id="KW-0206">Cytoskeleton</keyword>
<dbReference type="CDD" id="cd01233">
    <property type="entry name" value="PH_KIFIA_KIFIB"/>
    <property type="match status" value="1"/>
</dbReference>
<feature type="compositionally biased region" description="Basic and acidic residues" evidence="13">
    <location>
        <begin position="398"/>
        <end position="419"/>
    </location>
</feature>
<dbReference type="GO" id="GO:0016192">
    <property type="term" value="P:vesicle-mediated transport"/>
    <property type="evidence" value="ECO:0007669"/>
    <property type="project" value="UniProtKB-ARBA"/>
</dbReference>
<evidence type="ECO:0000256" key="1">
    <source>
        <dbReference type="ARBA" id="ARBA00004245"/>
    </source>
</evidence>
<dbReference type="SUPFAM" id="SSF52540">
    <property type="entry name" value="P-loop containing nucleoside triphosphate hydrolases"/>
    <property type="match status" value="1"/>
</dbReference>
<dbReference type="Pfam" id="PF12473">
    <property type="entry name" value="DUF3694"/>
    <property type="match status" value="1"/>
</dbReference>
<dbReference type="GO" id="GO:0010975">
    <property type="term" value="P:regulation of neuron projection development"/>
    <property type="evidence" value="ECO:0007669"/>
    <property type="project" value="UniProtKB-ARBA"/>
</dbReference>
<evidence type="ECO:0000313" key="16">
    <source>
        <dbReference type="EnsemblMetazoa" id="MDOA005157-PI"/>
    </source>
</evidence>
<dbReference type="InterPro" id="IPR008984">
    <property type="entry name" value="SMAD_FHA_dom_sf"/>
</dbReference>
<dbReference type="SMART" id="SM00129">
    <property type="entry name" value="KISc"/>
    <property type="match status" value="1"/>
</dbReference>
<evidence type="ECO:0000256" key="5">
    <source>
        <dbReference type="ARBA" id="ARBA00022741"/>
    </source>
</evidence>
<evidence type="ECO:0000256" key="7">
    <source>
        <dbReference type="ARBA" id="ARBA00023054"/>
    </source>
</evidence>
<dbReference type="Pfam" id="PF12423">
    <property type="entry name" value="KIF1B"/>
    <property type="match status" value="1"/>
</dbReference>
<dbReference type="EnsemblMetazoa" id="MDOA005157-RE">
    <property type="protein sequence ID" value="MDOA005157-PE"/>
    <property type="gene ID" value="MDOA005157"/>
</dbReference>
<feature type="domain" description="PH" evidence="14">
    <location>
        <begin position="1558"/>
        <end position="1656"/>
    </location>
</feature>
<dbReference type="STRING" id="7370.A0A1I8MI84"/>
<comment type="subcellular location">
    <subcellularLocation>
        <location evidence="1">Cytoplasm</location>
        <location evidence="1">Cytoskeleton</location>
    </subcellularLocation>
</comment>
<proteinExistence type="inferred from homology"/>
<keyword evidence="3" id="KW-0963">Cytoplasm</keyword>
<dbReference type="GO" id="GO:0051960">
    <property type="term" value="P:regulation of nervous system development"/>
    <property type="evidence" value="ECO:0007669"/>
    <property type="project" value="UniProtKB-ARBA"/>
</dbReference>
<dbReference type="Pfam" id="PF00225">
    <property type="entry name" value="Kinesin"/>
    <property type="match status" value="1"/>
</dbReference>
<dbReference type="Gene3D" id="2.60.200.20">
    <property type="match status" value="1"/>
</dbReference>
<dbReference type="PROSITE" id="PS50003">
    <property type="entry name" value="PH_DOMAIN"/>
    <property type="match status" value="1"/>
</dbReference>
<dbReference type="GO" id="GO:0005524">
    <property type="term" value="F:ATP binding"/>
    <property type="evidence" value="ECO:0007669"/>
    <property type="project" value="UniProtKB-UniRule"/>
</dbReference>
<dbReference type="Gene3D" id="6.10.250.2520">
    <property type="match status" value="1"/>
</dbReference>
<comment type="function">
    <text evidence="10">Required for presynaptic maturation, has a role in axonal transport of dense-core vesicles carrying synaptic vesicle precursors, components required for the morphological transformation of axonal growth cones to mature boutons.</text>
</comment>
<dbReference type="GO" id="GO:0048490">
    <property type="term" value="P:anterograde synaptic vesicle transport"/>
    <property type="evidence" value="ECO:0007669"/>
    <property type="project" value="UniProtKB-ARBA"/>
</dbReference>
<dbReference type="GO" id="GO:1904115">
    <property type="term" value="C:axon cytoplasm"/>
    <property type="evidence" value="ECO:0007669"/>
    <property type="project" value="GOC"/>
</dbReference>
<dbReference type="SMART" id="SM00240">
    <property type="entry name" value="FHA"/>
    <property type="match status" value="1"/>
</dbReference>
<evidence type="ECO:0000256" key="9">
    <source>
        <dbReference type="ARBA" id="ARBA00023212"/>
    </source>
</evidence>
<dbReference type="CDD" id="cd01365">
    <property type="entry name" value="KISc_KIF1A_KIF1B"/>
    <property type="match status" value="1"/>
</dbReference>
<dbReference type="Pfam" id="PF00498">
    <property type="entry name" value="FHA"/>
    <property type="match status" value="1"/>
</dbReference>
<dbReference type="FunFam" id="3.40.850.10:FF:000004">
    <property type="entry name" value="Kinesin-like protein isoform 2"/>
    <property type="match status" value="1"/>
</dbReference>
<dbReference type="InterPro" id="IPR032405">
    <property type="entry name" value="Kinesin_assoc"/>
</dbReference>
<dbReference type="InterPro" id="IPR001752">
    <property type="entry name" value="Kinesin_motor_dom"/>
</dbReference>
<dbReference type="InterPro" id="IPR049780">
    <property type="entry name" value="PH_KIFIA_KIFIB"/>
</dbReference>
<dbReference type="SMART" id="SM00233">
    <property type="entry name" value="PH"/>
    <property type="match status" value="1"/>
</dbReference>
<dbReference type="GO" id="GO:0051222">
    <property type="term" value="P:positive regulation of protein transport"/>
    <property type="evidence" value="ECO:0007669"/>
    <property type="project" value="UniProtKB-ARBA"/>
</dbReference>
<evidence type="ECO:0000256" key="10">
    <source>
        <dbReference type="ARBA" id="ARBA00056070"/>
    </source>
</evidence>
<organism evidence="16">
    <name type="scientific">Musca domestica</name>
    <name type="common">House fly</name>
    <dbReference type="NCBI Taxonomy" id="7370"/>
    <lineage>
        <taxon>Eukaryota</taxon>
        <taxon>Metazoa</taxon>
        <taxon>Ecdysozoa</taxon>
        <taxon>Arthropoda</taxon>
        <taxon>Hexapoda</taxon>
        <taxon>Insecta</taxon>
        <taxon>Pterygota</taxon>
        <taxon>Neoptera</taxon>
        <taxon>Endopterygota</taxon>
        <taxon>Diptera</taxon>
        <taxon>Brachycera</taxon>
        <taxon>Muscomorpha</taxon>
        <taxon>Muscoidea</taxon>
        <taxon>Muscidae</taxon>
        <taxon>Musca</taxon>
    </lineage>
</organism>
<dbReference type="InterPro" id="IPR036961">
    <property type="entry name" value="Kinesin_motor_dom_sf"/>
</dbReference>
<evidence type="ECO:0000256" key="2">
    <source>
        <dbReference type="ARBA" id="ARBA00020751"/>
    </source>
</evidence>
<feature type="binding site" evidence="11">
    <location>
        <begin position="98"/>
        <end position="105"/>
    </location>
    <ligand>
        <name>ATP</name>
        <dbReference type="ChEBI" id="CHEBI:30616"/>
    </ligand>
</feature>
<feature type="coiled-coil region" evidence="12">
    <location>
        <begin position="609"/>
        <end position="700"/>
    </location>
</feature>
<dbReference type="FunFam" id="2.60.200.20:FF:000001">
    <property type="entry name" value="Kinesin family member 1B"/>
    <property type="match status" value="1"/>
</dbReference>
<dbReference type="EnsemblMetazoa" id="MDOA005157-RI">
    <property type="protein sequence ID" value="MDOA005157-PI"/>
    <property type="gene ID" value="MDOA005157"/>
</dbReference>
<dbReference type="PRINTS" id="PR00380">
    <property type="entry name" value="KINESINHEAVY"/>
</dbReference>
<evidence type="ECO:0000256" key="13">
    <source>
        <dbReference type="SAM" id="MobiDB-lite"/>
    </source>
</evidence>
<dbReference type="Pfam" id="PF00169">
    <property type="entry name" value="PH"/>
    <property type="match status" value="1"/>
</dbReference>
<dbReference type="InterPro" id="IPR022164">
    <property type="entry name" value="Kinesin-like"/>
</dbReference>
<feature type="compositionally biased region" description="Low complexity" evidence="13">
    <location>
        <begin position="1486"/>
        <end position="1498"/>
    </location>
</feature>
<dbReference type="Pfam" id="PF16183">
    <property type="entry name" value="Kinesin_assoc"/>
    <property type="match status" value="1"/>
</dbReference>
<comment type="similarity">
    <text evidence="11">Belongs to the TRAFAC class myosin-kinesin ATPase superfamily. Kinesin family.</text>
</comment>
<dbReference type="InterPro" id="IPR000253">
    <property type="entry name" value="FHA_dom"/>
</dbReference>
<dbReference type="InterPro" id="IPR011993">
    <property type="entry name" value="PH-like_dom_sf"/>
</dbReference>
<dbReference type="FunFam" id="2.30.29.30:FF:000204">
    <property type="entry name" value="kinesin-like protein unc-104 isoform X6"/>
    <property type="match status" value="1"/>
</dbReference>
<protein>
    <recommendedName>
        <fullName evidence="2">Kinesin-like protein unc-104</fullName>
    </recommendedName>
</protein>
<dbReference type="PANTHER" id="PTHR47117:SF10">
    <property type="entry name" value="KINESIN-LIKE PROTEIN KIF1B"/>
    <property type="match status" value="1"/>
</dbReference>
<dbReference type="GO" id="GO:0003777">
    <property type="term" value="F:microtubule motor activity"/>
    <property type="evidence" value="ECO:0007669"/>
    <property type="project" value="InterPro"/>
</dbReference>
<dbReference type="InterPro" id="IPR027417">
    <property type="entry name" value="P-loop_NTPase"/>
</dbReference>
<dbReference type="GO" id="GO:0098793">
    <property type="term" value="C:presynapse"/>
    <property type="evidence" value="ECO:0007669"/>
    <property type="project" value="UniProtKB-ARBA"/>
</dbReference>
<feature type="coiled-coil region" evidence="12">
    <location>
        <begin position="361"/>
        <end position="388"/>
    </location>
</feature>
<reference evidence="16" key="1">
    <citation type="submission" date="2020-05" db="UniProtKB">
        <authorList>
            <consortium name="EnsemblMetazoa"/>
        </authorList>
    </citation>
    <scope>IDENTIFICATION</scope>
    <source>
        <strain evidence="16">Aabys</strain>
    </source>
</reference>
<keyword evidence="5 11" id="KW-0547">Nucleotide-binding</keyword>
<feature type="region of interest" description="Disordered" evidence="13">
    <location>
        <begin position="1479"/>
        <end position="1501"/>
    </location>
</feature>
<evidence type="ECO:0000256" key="8">
    <source>
        <dbReference type="ARBA" id="ARBA00023175"/>
    </source>
</evidence>
<keyword evidence="6 11" id="KW-0067">ATP-binding</keyword>
<keyword evidence="4" id="KW-0493">Microtubule</keyword>
<dbReference type="GO" id="GO:0021700">
    <property type="term" value="P:developmental maturation"/>
    <property type="evidence" value="ECO:0007669"/>
    <property type="project" value="UniProtKB-ARBA"/>
</dbReference>
<feature type="compositionally biased region" description="Gly residues" evidence="13">
    <location>
        <begin position="420"/>
        <end position="429"/>
    </location>
</feature>
<dbReference type="Gene3D" id="3.40.850.10">
    <property type="entry name" value="Kinesin motor domain"/>
    <property type="match status" value="1"/>
</dbReference>
<dbReference type="PANTHER" id="PTHR47117">
    <property type="entry name" value="STAR-RELATED LIPID TRANSFER PROTEIN 9"/>
    <property type="match status" value="1"/>
</dbReference>
<dbReference type="VEuPathDB" id="VectorBase:MDOMA2_018892"/>
<dbReference type="VEuPathDB" id="VectorBase:MDOA005157"/>
<feature type="region of interest" description="Disordered" evidence="13">
    <location>
        <begin position="393"/>
        <end position="439"/>
    </location>
</feature>
<dbReference type="CDD" id="cd22705">
    <property type="entry name" value="FHA_KIF1"/>
    <property type="match status" value="1"/>
</dbReference>
<keyword evidence="7 12" id="KW-0175">Coiled coil</keyword>
<dbReference type="SUPFAM" id="SSF49879">
    <property type="entry name" value="SMAD/FHA domain"/>
    <property type="match status" value="1"/>
</dbReference>
<dbReference type="GO" id="GO:0008582">
    <property type="term" value="P:regulation of synaptic assembly at neuromuscular junction"/>
    <property type="evidence" value="ECO:0007669"/>
    <property type="project" value="UniProtKB-ARBA"/>
</dbReference>
<evidence type="ECO:0000256" key="4">
    <source>
        <dbReference type="ARBA" id="ARBA00022701"/>
    </source>
</evidence>
<evidence type="ECO:0000256" key="12">
    <source>
        <dbReference type="SAM" id="Coils"/>
    </source>
</evidence>
<dbReference type="SUPFAM" id="SSF50729">
    <property type="entry name" value="PH domain-like"/>
    <property type="match status" value="1"/>
</dbReference>
<gene>
    <name evidence="16" type="primary">101887672</name>
</gene>
<evidence type="ECO:0000256" key="11">
    <source>
        <dbReference type="PROSITE-ProRule" id="PRU00283"/>
    </source>
</evidence>
<dbReference type="InterPro" id="IPR001849">
    <property type="entry name" value="PH_domain"/>
</dbReference>
<dbReference type="GO" id="GO:0005874">
    <property type="term" value="C:microtubule"/>
    <property type="evidence" value="ECO:0007669"/>
    <property type="project" value="UniProtKB-KW"/>
</dbReference>
<evidence type="ECO:0000259" key="15">
    <source>
        <dbReference type="PROSITE" id="PS50067"/>
    </source>
</evidence>
<name>A0A1I8MI84_MUSDO</name>
<dbReference type="PROSITE" id="PS50067">
    <property type="entry name" value="KINESIN_MOTOR_2"/>
    <property type="match status" value="1"/>
</dbReference>
<evidence type="ECO:0000256" key="3">
    <source>
        <dbReference type="ARBA" id="ARBA00022490"/>
    </source>
</evidence>